<evidence type="ECO:0000313" key="4">
    <source>
        <dbReference type="Proteomes" id="UP000198756"/>
    </source>
</evidence>
<feature type="domain" description="AAA" evidence="1">
    <location>
        <begin position="32"/>
        <end position="161"/>
    </location>
</feature>
<dbReference type="PANTHER" id="PTHR43566">
    <property type="entry name" value="CONSERVED PROTEIN"/>
    <property type="match status" value="1"/>
</dbReference>
<dbReference type="InterPro" id="IPR027417">
    <property type="entry name" value="P-loop_NTPase"/>
</dbReference>
<dbReference type="Pfam" id="PF13173">
    <property type="entry name" value="AAA_14"/>
    <property type="match status" value="1"/>
</dbReference>
<evidence type="ECO:0000259" key="1">
    <source>
        <dbReference type="Pfam" id="PF13173"/>
    </source>
</evidence>
<name>A0A1G5ZPS8_9BACT</name>
<sequence>MYICIRYRLKTDRFSAMQRKIFIELNEHLKKEEATLLIGPRQSGKSTLLKQLESACKSENIPTVYINLENKLLLAELDSNPLNLLAYSSNPQGKTVFFLDEIQYLSHPTNFIKLLYDEHRAQVKLVVSGSSAFYLDQKFKDSLVGRKRIFRLNTCDFEETLLLQGREDLQLEYQKIKSLPNYKSVKSDFLKLEFEKYLIYGGYPAVVIERDEKEKKELLKDIRDSFVKRDILESGIKNELLFYQLFRILAEQSGQLVNIIELSNTLKTRSETILNYLRIMQTCFHVGTVRPYYSNVRKELTKMPKIFFLDLGLRNCLLMNFQSITTRMDRGELWENAVFRSLADRYGAEEIRFWRTADGKEVDFVLPDTEVPMALEVKLDDKSNQPGKHKLFMGSYPAIPFRFVNLNPWTEEVLRKDF</sequence>
<dbReference type="InterPro" id="IPR041682">
    <property type="entry name" value="AAA_14"/>
</dbReference>
<gene>
    <name evidence="3" type="ORF">SAMN03080617_04251</name>
</gene>
<dbReference type="Gene3D" id="3.40.50.300">
    <property type="entry name" value="P-loop containing nucleotide triphosphate hydrolases"/>
    <property type="match status" value="2"/>
</dbReference>
<reference evidence="4" key="1">
    <citation type="submission" date="2016-10" db="EMBL/GenBank/DDBJ databases">
        <authorList>
            <person name="Varghese N."/>
            <person name="Submissions S."/>
        </authorList>
    </citation>
    <scope>NUCLEOTIDE SEQUENCE [LARGE SCALE GENOMIC DNA]</scope>
    <source>
        <strain evidence="4">DSM 22703</strain>
    </source>
</reference>
<dbReference type="STRING" id="279824.SAMN03080617_04251"/>
<accession>A0A1G5ZPS8</accession>
<feature type="domain" description="DUF4143" evidence="2">
    <location>
        <begin position="229"/>
        <end position="379"/>
    </location>
</feature>
<dbReference type="AlphaFoldDB" id="A0A1G5ZPS8"/>
<evidence type="ECO:0000259" key="2">
    <source>
        <dbReference type="Pfam" id="PF13635"/>
    </source>
</evidence>
<dbReference type="PANTHER" id="PTHR43566:SF1">
    <property type="entry name" value="AAA+ ATPASE DOMAIN-CONTAINING PROTEIN"/>
    <property type="match status" value="1"/>
</dbReference>
<proteinExistence type="predicted"/>
<dbReference type="InterPro" id="IPR025420">
    <property type="entry name" value="DUF4143"/>
</dbReference>
<evidence type="ECO:0000313" key="3">
    <source>
        <dbReference type="EMBL" id="SDA96570.1"/>
    </source>
</evidence>
<evidence type="ECO:0008006" key="5">
    <source>
        <dbReference type="Google" id="ProtNLM"/>
    </source>
</evidence>
<protein>
    <recommendedName>
        <fullName evidence="5">AAA+ ATPase domain-containing protein</fullName>
    </recommendedName>
</protein>
<dbReference type="Pfam" id="PF13635">
    <property type="entry name" value="DUF4143"/>
    <property type="match status" value="1"/>
</dbReference>
<keyword evidence="4" id="KW-1185">Reference proteome</keyword>
<dbReference type="SUPFAM" id="SSF52540">
    <property type="entry name" value="P-loop containing nucleoside triphosphate hydrolases"/>
    <property type="match status" value="1"/>
</dbReference>
<dbReference type="EMBL" id="FMXE01000052">
    <property type="protein sequence ID" value="SDA96570.1"/>
    <property type="molecule type" value="Genomic_DNA"/>
</dbReference>
<dbReference type="Proteomes" id="UP000198756">
    <property type="component" value="Unassembled WGS sequence"/>
</dbReference>
<organism evidence="3 4">
    <name type="scientific">Algoriphagus alkaliphilus</name>
    <dbReference type="NCBI Taxonomy" id="279824"/>
    <lineage>
        <taxon>Bacteria</taxon>
        <taxon>Pseudomonadati</taxon>
        <taxon>Bacteroidota</taxon>
        <taxon>Cytophagia</taxon>
        <taxon>Cytophagales</taxon>
        <taxon>Cyclobacteriaceae</taxon>
        <taxon>Algoriphagus</taxon>
    </lineage>
</organism>
<dbReference type="CDD" id="cd00267">
    <property type="entry name" value="ABC_ATPase"/>
    <property type="match status" value="1"/>
</dbReference>